<comment type="similarity">
    <text evidence="1">Belongs to the chalcone isomerase family.</text>
</comment>
<proteinExistence type="inferred from homology"/>
<evidence type="ECO:0000256" key="1">
    <source>
        <dbReference type="ARBA" id="ARBA00007166"/>
    </source>
</evidence>
<reference evidence="2 3" key="1">
    <citation type="journal article" date="2018" name="Plant J.">
        <title>Genome sequences of Chlorella sorokiniana UTEX 1602 and Micractinium conductrix SAG 241.80: implications to maltose excretion by a green alga.</title>
        <authorList>
            <person name="Arriola M.B."/>
            <person name="Velmurugan N."/>
            <person name="Zhang Y."/>
            <person name="Plunkett M.H."/>
            <person name="Hondzo H."/>
            <person name="Barney B.M."/>
        </authorList>
    </citation>
    <scope>NUCLEOTIDE SEQUENCE [LARGE SCALE GENOMIC DNA]</scope>
    <source>
        <strain evidence="2 3">SAG 241.80</strain>
    </source>
</reference>
<evidence type="ECO:0000313" key="3">
    <source>
        <dbReference type="Proteomes" id="UP000239649"/>
    </source>
</evidence>
<keyword evidence="3" id="KW-1185">Reference proteome</keyword>
<protein>
    <submittedName>
        <fullName evidence="2">Fatty-acid-binding 1</fullName>
    </submittedName>
</protein>
<gene>
    <name evidence="2" type="ORF">C2E20_2306</name>
</gene>
<dbReference type="SUPFAM" id="SSF54626">
    <property type="entry name" value="Chalcone isomerase"/>
    <property type="match status" value="1"/>
</dbReference>
<dbReference type="Gene3D" id="3.50.70.10">
    <property type="match status" value="1"/>
</dbReference>
<name>A0A2P6VKY2_9CHLO</name>
<evidence type="ECO:0000313" key="2">
    <source>
        <dbReference type="EMBL" id="PSC74761.1"/>
    </source>
</evidence>
<dbReference type="InterPro" id="IPR016089">
    <property type="entry name" value="Chalcone_isomerase_bundle_sf"/>
</dbReference>
<accession>A0A2P6VKY2</accession>
<dbReference type="GO" id="GO:0016872">
    <property type="term" value="F:intramolecular lyase activity"/>
    <property type="evidence" value="ECO:0007669"/>
    <property type="project" value="InterPro"/>
</dbReference>
<dbReference type="AlphaFoldDB" id="A0A2P6VKY2"/>
<sequence>MSAADDEARAAARAEIEAAVAALTPEQRESLRAEAEEALARRLRVKVDGKPTSLAKLRRRVKEQRRRYESGAYDETVRSVPRWVAQELTPGHTIRQGALKMQLRQREEAQLELDRFGRGVLTTPRPLVGRVLGPHRDVAWAIYARPNQAEAALGKQWAGRDPQEVLAGENFYLEVLQRAHQMELTLMVLTTRALPLAATRQQFAVKLESTMKSLSGEPELQAEDKAALINFVSLFDDQRLADSGFVDPSKGEVEKGTHLIFSTTPVGDLAVEAITPGRLKDRGTCRVGVNNRSKLLTGAVFGMFLGPEPLDDFGKKDVGHGMLFVANGFRFRPWEAKPGQYLAQQGPDGQLTFPQPEIAQELDLPLQPAMFQLIEEKAQRMLVGSVRCAQRRAARLDAAPA</sequence>
<dbReference type="OrthoDB" id="546011at2759"/>
<dbReference type="Proteomes" id="UP000239649">
    <property type="component" value="Unassembled WGS sequence"/>
</dbReference>
<dbReference type="Gene3D" id="1.10.890.20">
    <property type="match status" value="1"/>
</dbReference>
<dbReference type="EMBL" id="LHPF02000004">
    <property type="protein sequence ID" value="PSC74761.1"/>
    <property type="molecule type" value="Genomic_DNA"/>
</dbReference>
<dbReference type="InterPro" id="IPR036298">
    <property type="entry name" value="Chalcone_isomerase_sf"/>
</dbReference>
<organism evidence="2 3">
    <name type="scientific">Micractinium conductrix</name>
    <dbReference type="NCBI Taxonomy" id="554055"/>
    <lineage>
        <taxon>Eukaryota</taxon>
        <taxon>Viridiplantae</taxon>
        <taxon>Chlorophyta</taxon>
        <taxon>core chlorophytes</taxon>
        <taxon>Trebouxiophyceae</taxon>
        <taxon>Chlorellales</taxon>
        <taxon>Chlorellaceae</taxon>
        <taxon>Chlorella clade</taxon>
        <taxon>Micractinium</taxon>
    </lineage>
</organism>
<dbReference type="InterPro" id="IPR016088">
    <property type="entry name" value="Chalcone_isomerase_3-sand"/>
</dbReference>
<comment type="caution">
    <text evidence="2">The sequence shown here is derived from an EMBL/GenBank/DDBJ whole genome shotgun (WGS) entry which is preliminary data.</text>
</comment>